<comment type="subunit">
    <text evidence="1">Monomer.</text>
</comment>
<keyword evidence="8" id="KW-1185">Reference proteome</keyword>
<dbReference type="RefSeq" id="WP_385877396.1">
    <property type="nucleotide sequence ID" value="NZ_JBHLXE010000097.1"/>
</dbReference>
<evidence type="ECO:0000256" key="2">
    <source>
        <dbReference type="ARBA" id="ARBA00022448"/>
    </source>
</evidence>
<feature type="signal peptide" evidence="5">
    <location>
        <begin position="1"/>
        <end position="19"/>
    </location>
</feature>
<name>A0ABV6CGA6_9GAMM</name>
<proteinExistence type="predicted"/>
<dbReference type="InterPro" id="IPR033399">
    <property type="entry name" value="TP_0789-like"/>
</dbReference>
<keyword evidence="2" id="KW-0813">Transport</keyword>
<evidence type="ECO:0000256" key="3">
    <source>
        <dbReference type="ARBA" id="ARBA00022729"/>
    </source>
</evidence>
<protein>
    <submittedName>
        <fullName evidence="7">Outer membrane lipoprotein-sorting protein</fullName>
    </submittedName>
</protein>
<keyword evidence="3 5" id="KW-0732">Signal</keyword>
<dbReference type="SUPFAM" id="SSF89392">
    <property type="entry name" value="Prokaryotic lipoproteins and lipoprotein localization factors"/>
    <property type="match status" value="1"/>
</dbReference>
<dbReference type="Gene3D" id="2.50.20.10">
    <property type="entry name" value="Lipoprotein localisation LolA/LolB/LppX"/>
    <property type="match status" value="1"/>
</dbReference>
<evidence type="ECO:0000256" key="5">
    <source>
        <dbReference type="SAM" id="SignalP"/>
    </source>
</evidence>
<feature type="chain" id="PRO_5045533628" evidence="5">
    <location>
        <begin position="20"/>
        <end position="253"/>
    </location>
</feature>
<sequence>MFRYLISTLIFFVSIQVYASSDAQTMLQKSDSIRTPGNSFTLNAQISSYKNKSLDAQTVLKLFSKRDNDQMQFKTLLKYLEPSRDQGKLMLKNEDNLWAFDPKTSASVPISPQQRLTGQAANGDVVTSVWALDYNASLVKEEQITDGDKQNRNANLLELNAKNANVTYYRILYWIDANTNSPIKAQFYTKSGELLKTAYYRGFKTIEGLSRPTETVIIDGVNPNWVTIMQTSNHQLENISDAWFQRAYLPNIN</sequence>
<dbReference type="InterPro" id="IPR011220">
    <property type="entry name" value="UCP028205"/>
</dbReference>
<keyword evidence="7" id="KW-0449">Lipoprotein</keyword>
<gene>
    <name evidence="7" type="ORF">ACFFIT_09365</name>
</gene>
<comment type="caution">
    <text evidence="7">The sequence shown here is derived from an EMBL/GenBank/DDBJ whole genome shotgun (WGS) entry which is preliminary data.</text>
</comment>
<evidence type="ECO:0000259" key="6">
    <source>
        <dbReference type="Pfam" id="PF17131"/>
    </source>
</evidence>
<organism evidence="7 8">
    <name type="scientific">Thorsellia kenyensis</name>
    <dbReference type="NCBI Taxonomy" id="1549888"/>
    <lineage>
        <taxon>Bacteria</taxon>
        <taxon>Pseudomonadati</taxon>
        <taxon>Pseudomonadota</taxon>
        <taxon>Gammaproteobacteria</taxon>
        <taxon>Enterobacterales</taxon>
        <taxon>Thorselliaceae</taxon>
        <taxon>Thorsellia</taxon>
    </lineage>
</organism>
<dbReference type="Proteomes" id="UP001589758">
    <property type="component" value="Unassembled WGS sequence"/>
</dbReference>
<dbReference type="CDD" id="cd16329">
    <property type="entry name" value="LolA_like"/>
    <property type="match status" value="1"/>
</dbReference>
<evidence type="ECO:0000256" key="1">
    <source>
        <dbReference type="ARBA" id="ARBA00011245"/>
    </source>
</evidence>
<accession>A0ABV6CGA6</accession>
<dbReference type="PIRSF" id="PIRSF028205">
    <property type="entry name" value="UCP028205"/>
    <property type="match status" value="1"/>
</dbReference>
<evidence type="ECO:0000256" key="4">
    <source>
        <dbReference type="ARBA" id="ARBA00022927"/>
    </source>
</evidence>
<reference evidence="7 8" key="1">
    <citation type="submission" date="2024-09" db="EMBL/GenBank/DDBJ databases">
        <authorList>
            <person name="Sun Q."/>
            <person name="Mori K."/>
        </authorList>
    </citation>
    <scope>NUCLEOTIDE SEQUENCE [LARGE SCALE GENOMIC DNA]</scope>
    <source>
        <strain evidence="7 8">CCM 8545</strain>
    </source>
</reference>
<keyword evidence="4" id="KW-0653">Protein transport</keyword>
<evidence type="ECO:0000313" key="7">
    <source>
        <dbReference type="EMBL" id="MFC0180283.1"/>
    </source>
</evidence>
<dbReference type="Pfam" id="PF17131">
    <property type="entry name" value="LolA_like"/>
    <property type="match status" value="1"/>
</dbReference>
<dbReference type="EMBL" id="JBHLXE010000097">
    <property type="protein sequence ID" value="MFC0180283.1"/>
    <property type="molecule type" value="Genomic_DNA"/>
</dbReference>
<evidence type="ECO:0000313" key="8">
    <source>
        <dbReference type="Proteomes" id="UP001589758"/>
    </source>
</evidence>
<feature type="domain" description="Uncharacterized protein TP-0789" evidence="6">
    <location>
        <begin position="74"/>
        <end position="250"/>
    </location>
</feature>
<dbReference type="InterPro" id="IPR029046">
    <property type="entry name" value="LolA/LolB/LppX"/>
</dbReference>